<dbReference type="RefSeq" id="WP_114352519.1">
    <property type="nucleotide sequence ID" value="NZ_QPJJ01000005.1"/>
</dbReference>
<gene>
    <name evidence="2" type="ORF">DFR57_105151</name>
</gene>
<protein>
    <recommendedName>
        <fullName evidence="1">Pyridoxamine 5'-phosphate oxidase N-terminal domain-containing protein</fullName>
    </recommendedName>
</protein>
<feature type="domain" description="Pyridoxamine 5'-phosphate oxidase N-terminal" evidence="1">
    <location>
        <begin position="173"/>
        <end position="277"/>
    </location>
</feature>
<reference evidence="2 3" key="1">
    <citation type="submission" date="2018-07" db="EMBL/GenBank/DDBJ databases">
        <title>Genomic Encyclopedia of Type Strains, Phase IV (KMG-IV): sequencing the most valuable type-strain genomes for metagenomic binning, comparative biology and taxonomic classification.</title>
        <authorList>
            <person name="Goeker M."/>
        </authorList>
    </citation>
    <scope>NUCLEOTIDE SEQUENCE [LARGE SCALE GENOMIC DNA]</scope>
    <source>
        <strain evidence="2 3">DSM 27696</strain>
    </source>
</reference>
<comment type="caution">
    <text evidence="2">The sequence shown here is derived from an EMBL/GenBank/DDBJ whole genome shotgun (WGS) entry which is preliminary data.</text>
</comment>
<proteinExistence type="predicted"/>
<name>A0A368XZI9_9BACI</name>
<dbReference type="PANTHER" id="PTHR42815:SF2">
    <property type="entry name" value="FAD-BINDING, PUTATIVE (AFU_ORTHOLOGUE AFUA_6G07600)-RELATED"/>
    <property type="match status" value="1"/>
</dbReference>
<dbReference type="InterPro" id="IPR012349">
    <property type="entry name" value="Split_barrel_FMN-bd"/>
</dbReference>
<dbReference type="Pfam" id="PF01243">
    <property type="entry name" value="PNPOx_N"/>
    <property type="match status" value="2"/>
</dbReference>
<dbReference type="OrthoDB" id="9796486at2"/>
<keyword evidence="3" id="KW-1185">Reference proteome</keyword>
<dbReference type="PANTHER" id="PTHR42815">
    <property type="entry name" value="FAD-BINDING, PUTATIVE (AFU_ORTHOLOGUE AFUA_6G07600)-RELATED"/>
    <property type="match status" value="1"/>
</dbReference>
<feature type="domain" description="Pyridoxamine 5'-phosphate oxidase N-terminal" evidence="1">
    <location>
        <begin position="34"/>
        <end position="143"/>
    </location>
</feature>
<evidence type="ECO:0000259" key="1">
    <source>
        <dbReference type="Pfam" id="PF01243"/>
    </source>
</evidence>
<dbReference type="Gene3D" id="2.30.110.10">
    <property type="entry name" value="Electron Transport, Fmn-binding Protein, Chain A"/>
    <property type="match status" value="2"/>
</dbReference>
<dbReference type="InterPro" id="IPR011576">
    <property type="entry name" value="Pyridox_Oxase_N"/>
</dbReference>
<dbReference type="Proteomes" id="UP000252585">
    <property type="component" value="Unassembled WGS sequence"/>
</dbReference>
<accession>A0A368XZI9</accession>
<evidence type="ECO:0000313" key="2">
    <source>
        <dbReference type="EMBL" id="RCW71967.1"/>
    </source>
</evidence>
<dbReference type="EMBL" id="QPJJ01000005">
    <property type="protein sequence ID" value="RCW71967.1"/>
    <property type="molecule type" value="Genomic_DNA"/>
</dbReference>
<evidence type="ECO:0000313" key="3">
    <source>
        <dbReference type="Proteomes" id="UP000252585"/>
    </source>
</evidence>
<dbReference type="SUPFAM" id="SSF50475">
    <property type="entry name" value="FMN-binding split barrel"/>
    <property type="match status" value="2"/>
</dbReference>
<dbReference type="AlphaFoldDB" id="A0A368XZI9"/>
<sequence>MSSVFHSGERAIHSKLGVSSDADIVGRIIQPYMNKSFQSFIELQSMIVVGSSDLQGGLWSSFIYGEQGFIQVLDEKTIQINEVNDQQDVLLANLKSNPNVGILIIDFLKRIRIRINGTVRILENNSMEVTTEQVYGNCPKYIQARKMKLNKSRKRLPLKKEYHLSLSESQWNWIELADTFFIASANLEGKADVSHRGGQPGFIHVLNDNTIQYPDYVGNMMFNTLGNIYDNPKTGLLFIDFLNGHTLQLSGESKIIWDLTEEEKLKHPGAKRLIEFQIAKVLETQNSNNPSFKFIDYSPFNPK</sequence>
<organism evidence="2 3">
    <name type="scientific">Saliterribacillus persicus</name>
    <dbReference type="NCBI Taxonomy" id="930114"/>
    <lineage>
        <taxon>Bacteria</taxon>
        <taxon>Bacillati</taxon>
        <taxon>Bacillota</taxon>
        <taxon>Bacilli</taxon>
        <taxon>Bacillales</taxon>
        <taxon>Bacillaceae</taxon>
        <taxon>Saliterribacillus</taxon>
    </lineage>
</organism>